<evidence type="ECO:0008006" key="3">
    <source>
        <dbReference type="Google" id="ProtNLM"/>
    </source>
</evidence>
<accession>A0ABY6J5G8</accession>
<evidence type="ECO:0000313" key="1">
    <source>
        <dbReference type="EMBL" id="UYQ94858.1"/>
    </source>
</evidence>
<proteinExistence type="predicted"/>
<keyword evidence="2" id="KW-1185">Reference proteome</keyword>
<protein>
    <recommendedName>
        <fullName evidence="3">N-acetyltransferase</fullName>
    </recommendedName>
</protein>
<organism evidence="1 2">
    <name type="scientific">Chitinophaga horti</name>
    <dbReference type="NCBI Taxonomy" id="2920382"/>
    <lineage>
        <taxon>Bacteria</taxon>
        <taxon>Pseudomonadati</taxon>
        <taxon>Bacteroidota</taxon>
        <taxon>Chitinophagia</taxon>
        <taxon>Chitinophagales</taxon>
        <taxon>Chitinophagaceae</taxon>
        <taxon>Chitinophaga</taxon>
    </lineage>
</organism>
<dbReference type="Proteomes" id="UP001162741">
    <property type="component" value="Chromosome"/>
</dbReference>
<gene>
    <name evidence="1" type="ORF">MKQ68_07100</name>
</gene>
<dbReference type="RefSeq" id="WP_244844336.1">
    <property type="nucleotide sequence ID" value="NZ_CP107006.1"/>
</dbReference>
<name>A0ABY6J5G8_9BACT</name>
<reference evidence="1" key="1">
    <citation type="submission" date="2022-10" db="EMBL/GenBank/DDBJ databases">
        <title>Chitinophaga sp. nov., isolated from soil.</title>
        <authorList>
            <person name="Jeon C.O."/>
        </authorList>
    </citation>
    <scope>NUCLEOTIDE SEQUENCE</scope>
    <source>
        <strain evidence="1">R8</strain>
    </source>
</reference>
<sequence length="118" mass="13670">MKVKHLVTNELIEAVVERVTSIDFKLILKEKTRFKWFNWNSYKQHEVYKLRAEENNKILGLMAIVDHIDPGIDAIEIELLEVSFENTGANKEVDDIAGCLIAYACRESFKEGMKDGYF</sequence>
<dbReference type="EMBL" id="CP107006">
    <property type="protein sequence ID" value="UYQ94858.1"/>
    <property type="molecule type" value="Genomic_DNA"/>
</dbReference>
<evidence type="ECO:0000313" key="2">
    <source>
        <dbReference type="Proteomes" id="UP001162741"/>
    </source>
</evidence>